<proteinExistence type="inferred from homology"/>
<dbReference type="CDD" id="cd01991">
    <property type="entry name" value="Asn_synthase_B_C"/>
    <property type="match status" value="1"/>
</dbReference>
<dbReference type="InterPro" id="IPR001962">
    <property type="entry name" value="Asn_synthase"/>
</dbReference>
<sequence length="631" mass="69065">MCGIVAISAPDARRFSLDAMLDVIAHRGPDDRGSHVSDGGDAALGQNRLSIIDLSCAGHQPMWDHSRRYVISYNGETYNFAALRAELEARHGAIPWTGSSDTEVVIEGFAREGIPFLDKLNGIFALAIYDTADQVMHVLRDPLGIKPLVATEQHGGIFFCSEIKGLLTLPALQRTLRRESLAEQLAFMYVPEPHTLYHEFHKVEPGVCFTYRAGKLLARTPLFAWLNNAQPITGEAEAIEALRHAFTAAVDRQVVADVPVSLFLSGGLDSSAVADQAVRSGASIHDAYTIAFSDADRSLDAQSDDLHYAQIMADRLGIDLKVIEADSDFLSMLPDLAGFMEDGFSDPAAINTWLICAGARKQGIKVMLSGQGADEFLGGYRRYFAERALQRMPGFVRSALSATSGMLPANLPGKFNALNRRFKRFANLAAQPPRDRILGMYSWATPATIGGLFAAPLASHPGEQFQALLDGLPPGDCVDTLMAIDRQYDLLSLNLTYTDRMSMAVGVEARVPFLDFDLVRVMNAIPASLKVKGRQGKYIFKKAMEPQLPHEIIYRSKAGFGLPIRAWMDKRNDLLNRYLNRARIEAQGIFNADAIERIRGEQAAGAADHANTLLTLLTQQISLEKLGASAT</sequence>
<dbReference type="PROSITE" id="PS51278">
    <property type="entry name" value="GATASE_TYPE_2"/>
    <property type="match status" value="1"/>
</dbReference>
<keyword evidence="6 8" id="KW-0315">Glutamine amidotransferase</keyword>
<evidence type="ECO:0000256" key="2">
    <source>
        <dbReference type="ARBA" id="ARBA00005752"/>
    </source>
</evidence>
<dbReference type="GO" id="GO:0005829">
    <property type="term" value="C:cytosol"/>
    <property type="evidence" value="ECO:0007669"/>
    <property type="project" value="TreeGrafter"/>
</dbReference>
<feature type="binding site" evidence="9">
    <location>
        <position position="101"/>
    </location>
    <ligand>
        <name>L-glutamine</name>
        <dbReference type="ChEBI" id="CHEBI:58359"/>
    </ligand>
</feature>
<dbReference type="SUPFAM" id="SSF52402">
    <property type="entry name" value="Adenine nucleotide alpha hydrolases-like"/>
    <property type="match status" value="1"/>
</dbReference>
<name>A0A430G212_9SPHN</name>
<dbReference type="Pfam" id="PF13537">
    <property type="entry name" value="GATase_7"/>
    <property type="match status" value="1"/>
</dbReference>
<dbReference type="PANTHER" id="PTHR43284">
    <property type="entry name" value="ASPARAGINE SYNTHETASE (GLUTAMINE-HYDROLYZING)"/>
    <property type="match status" value="1"/>
</dbReference>
<evidence type="ECO:0000256" key="7">
    <source>
        <dbReference type="ARBA" id="ARBA00048741"/>
    </source>
</evidence>
<evidence type="ECO:0000256" key="5">
    <source>
        <dbReference type="ARBA" id="ARBA00022840"/>
    </source>
</evidence>
<keyword evidence="5 9" id="KW-0067">ATP-binding</keyword>
<gene>
    <name evidence="11" type="primary">asnB</name>
    <name evidence="11" type="ORF">DAH66_13905</name>
</gene>
<dbReference type="InterPro" id="IPR033738">
    <property type="entry name" value="AsnB_N"/>
</dbReference>
<dbReference type="PIRSF" id="PIRSF001589">
    <property type="entry name" value="Asn_synthetase_glu-h"/>
    <property type="match status" value="1"/>
</dbReference>
<dbReference type="PANTHER" id="PTHR43284:SF1">
    <property type="entry name" value="ASPARAGINE SYNTHETASE"/>
    <property type="match status" value="1"/>
</dbReference>
<dbReference type="Gene3D" id="3.60.20.10">
    <property type="entry name" value="Glutamine Phosphoribosylpyrophosphate, subunit 1, domain 1"/>
    <property type="match status" value="1"/>
</dbReference>
<evidence type="ECO:0000256" key="6">
    <source>
        <dbReference type="ARBA" id="ARBA00022962"/>
    </source>
</evidence>
<feature type="binding site" evidence="9">
    <location>
        <begin position="369"/>
        <end position="370"/>
    </location>
    <ligand>
        <name>ATP</name>
        <dbReference type="ChEBI" id="CHEBI:30616"/>
    </ligand>
</feature>
<dbReference type="CDD" id="cd00712">
    <property type="entry name" value="AsnB"/>
    <property type="match status" value="1"/>
</dbReference>
<comment type="caution">
    <text evidence="11">The sequence shown here is derived from an EMBL/GenBank/DDBJ whole genome shotgun (WGS) entry which is preliminary data.</text>
</comment>
<keyword evidence="8" id="KW-0061">Asparagine biosynthesis</keyword>
<feature type="active site" description="For GATase activity" evidence="8">
    <location>
        <position position="2"/>
    </location>
</feature>
<keyword evidence="4 9" id="KW-0547">Nucleotide-binding</keyword>
<dbReference type="EMBL" id="QQYZ01000013">
    <property type="protein sequence ID" value="RSY81962.1"/>
    <property type="molecule type" value="Genomic_DNA"/>
</dbReference>
<dbReference type="GO" id="GO:0004066">
    <property type="term" value="F:asparagine synthase (glutamine-hydrolyzing) activity"/>
    <property type="evidence" value="ECO:0007669"/>
    <property type="project" value="UniProtKB-EC"/>
</dbReference>
<dbReference type="GO" id="GO:0005524">
    <property type="term" value="F:ATP binding"/>
    <property type="evidence" value="ECO:0007669"/>
    <property type="project" value="UniProtKB-KW"/>
</dbReference>
<evidence type="ECO:0000256" key="9">
    <source>
        <dbReference type="PIRSR" id="PIRSR001589-2"/>
    </source>
</evidence>
<evidence type="ECO:0000259" key="10">
    <source>
        <dbReference type="PROSITE" id="PS51278"/>
    </source>
</evidence>
<keyword evidence="8" id="KW-0028">Amino-acid biosynthesis</keyword>
<comment type="similarity">
    <text evidence="2">Belongs to the asparagine synthetase family.</text>
</comment>
<keyword evidence="11" id="KW-0436">Ligase</keyword>
<organism evidence="11 12">
    <name type="scientific">Sphingomonas koreensis</name>
    <dbReference type="NCBI Taxonomy" id="93064"/>
    <lineage>
        <taxon>Bacteria</taxon>
        <taxon>Pseudomonadati</taxon>
        <taxon>Pseudomonadota</taxon>
        <taxon>Alphaproteobacteria</taxon>
        <taxon>Sphingomonadales</taxon>
        <taxon>Sphingomonadaceae</taxon>
        <taxon>Sphingomonas</taxon>
    </lineage>
</organism>
<evidence type="ECO:0000256" key="1">
    <source>
        <dbReference type="ARBA" id="ARBA00005187"/>
    </source>
</evidence>
<evidence type="ECO:0000256" key="3">
    <source>
        <dbReference type="ARBA" id="ARBA00012737"/>
    </source>
</evidence>
<protein>
    <recommendedName>
        <fullName evidence="3">asparagine synthase (glutamine-hydrolyzing)</fullName>
        <ecNumber evidence="3">6.3.5.4</ecNumber>
    </recommendedName>
</protein>
<dbReference type="Proteomes" id="UP000287746">
    <property type="component" value="Unassembled WGS sequence"/>
</dbReference>
<dbReference type="InterPro" id="IPR029055">
    <property type="entry name" value="Ntn_hydrolases_N"/>
</dbReference>
<reference evidence="11 12" key="1">
    <citation type="submission" date="2018-07" db="EMBL/GenBank/DDBJ databases">
        <title>Genomic and Epidemiologic Investigation of an Indolent Hospital Outbreak.</title>
        <authorList>
            <person name="Johnson R.C."/>
            <person name="Deming C."/>
            <person name="Conlan S."/>
            <person name="Zellmer C.J."/>
            <person name="Michelin A.V."/>
            <person name="Lee-Lin S."/>
            <person name="Thomas P.J."/>
            <person name="Park M."/>
            <person name="Weingarten R.A."/>
            <person name="Less J."/>
            <person name="Dekker J.P."/>
            <person name="Frank K.M."/>
            <person name="Musser K.A."/>
            <person name="Mcquiston J.R."/>
            <person name="Henderson D.K."/>
            <person name="Lau A.F."/>
            <person name="Palmore T.N."/>
            <person name="Segre J.A."/>
        </authorList>
    </citation>
    <scope>NUCLEOTIDE SEQUENCE [LARGE SCALE GENOMIC DNA]</scope>
    <source>
        <strain evidence="11 12">SK-CDC1_0717</strain>
    </source>
</reference>
<dbReference type="SUPFAM" id="SSF56235">
    <property type="entry name" value="N-terminal nucleophile aminohydrolases (Ntn hydrolases)"/>
    <property type="match status" value="1"/>
</dbReference>
<dbReference type="Pfam" id="PF00733">
    <property type="entry name" value="Asn_synthase"/>
    <property type="match status" value="1"/>
</dbReference>
<comment type="pathway">
    <text evidence="1">Amino-acid biosynthesis; L-asparagine biosynthesis; L-asparagine from L-aspartate (L-Gln route): step 1/1.</text>
</comment>
<evidence type="ECO:0000256" key="4">
    <source>
        <dbReference type="ARBA" id="ARBA00022741"/>
    </source>
</evidence>
<dbReference type="InterPro" id="IPR051786">
    <property type="entry name" value="ASN_synthetase/amidase"/>
</dbReference>
<accession>A0A430G212</accession>
<dbReference type="Gene3D" id="3.40.50.620">
    <property type="entry name" value="HUPs"/>
    <property type="match status" value="1"/>
</dbReference>
<dbReference type="EC" id="6.3.5.4" evidence="3"/>
<dbReference type="GO" id="GO:0006529">
    <property type="term" value="P:asparagine biosynthetic process"/>
    <property type="evidence" value="ECO:0007669"/>
    <property type="project" value="UniProtKB-KW"/>
</dbReference>
<dbReference type="InterPro" id="IPR006426">
    <property type="entry name" value="Asn_synth_AEB"/>
</dbReference>
<comment type="catalytic activity">
    <reaction evidence="7">
        <text>L-aspartate + L-glutamine + ATP + H2O = L-asparagine + L-glutamate + AMP + diphosphate + H(+)</text>
        <dbReference type="Rhea" id="RHEA:12228"/>
        <dbReference type="ChEBI" id="CHEBI:15377"/>
        <dbReference type="ChEBI" id="CHEBI:15378"/>
        <dbReference type="ChEBI" id="CHEBI:29985"/>
        <dbReference type="ChEBI" id="CHEBI:29991"/>
        <dbReference type="ChEBI" id="CHEBI:30616"/>
        <dbReference type="ChEBI" id="CHEBI:33019"/>
        <dbReference type="ChEBI" id="CHEBI:58048"/>
        <dbReference type="ChEBI" id="CHEBI:58359"/>
        <dbReference type="ChEBI" id="CHEBI:456215"/>
        <dbReference type="EC" id="6.3.5.4"/>
    </reaction>
</comment>
<dbReference type="AlphaFoldDB" id="A0A430G212"/>
<evidence type="ECO:0000313" key="12">
    <source>
        <dbReference type="Proteomes" id="UP000287746"/>
    </source>
</evidence>
<dbReference type="InterPro" id="IPR017932">
    <property type="entry name" value="GATase_2_dom"/>
</dbReference>
<dbReference type="RefSeq" id="WP_126004857.1">
    <property type="nucleotide sequence ID" value="NZ_QQYZ01000013.1"/>
</dbReference>
<feature type="domain" description="Glutamine amidotransferase type-2" evidence="10">
    <location>
        <begin position="2"/>
        <end position="214"/>
    </location>
</feature>
<evidence type="ECO:0000313" key="11">
    <source>
        <dbReference type="EMBL" id="RSY81962.1"/>
    </source>
</evidence>
<dbReference type="NCBIfam" id="TIGR01536">
    <property type="entry name" value="asn_synth_AEB"/>
    <property type="match status" value="1"/>
</dbReference>
<dbReference type="InterPro" id="IPR014729">
    <property type="entry name" value="Rossmann-like_a/b/a_fold"/>
</dbReference>
<evidence type="ECO:0000256" key="8">
    <source>
        <dbReference type="PIRSR" id="PIRSR001589-1"/>
    </source>
</evidence>